<dbReference type="InterPro" id="IPR013509">
    <property type="entry name" value="RNR_lsu_N"/>
</dbReference>
<keyword evidence="6 11" id="KW-0215">Deoxyribonucleotide synthesis</keyword>
<evidence type="ECO:0000256" key="8">
    <source>
        <dbReference type="ARBA" id="ARBA00024942"/>
    </source>
</evidence>
<comment type="function">
    <text evidence="8 11">Provides the precursors necessary for DNA synthesis. Catalyzes the biosynthesis of deoxyribonucleotides from the corresponding ribonucleotides.</text>
</comment>
<dbReference type="FunFam" id="3.20.70.20:FF:000001">
    <property type="entry name" value="Ribonucleoside-diphosphate reductase"/>
    <property type="match status" value="1"/>
</dbReference>
<organism evidence="13 14">
    <name type="scientific">Gasterosteus aculeatus aculeatus</name>
    <name type="common">three-spined stickleback</name>
    <dbReference type="NCBI Taxonomy" id="481459"/>
    <lineage>
        <taxon>Eukaryota</taxon>
        <taxon>Metazoa</taxon>
        <taxon>Chordata</taxon>
        <taxon>Craniata</taxon>
        <taxon>Vertebrata</taxon>
        <taxon>Euteleostomi</taxon>
        <taxon>Actinopterygii</taxon>
        <taxon>Neopterygii</taxon>
        <taxon>Teleostei</taxon>
        <taxon>Neoteleostei</taxon>
        <taxon>Acanthomorphata</taxon>
        <taxon>Eupercaria</taxon>
        <taxon>Perciformes</taxon>
        <taxon>Cottioidei</taxon>
        <taxon>Gasterosteales</taxon>
        <taxon>Gasterosteidae</taxon>
        <taxon>Gasterosteus</taxon>
    </lineage>
</organism>
<dbReference type="GO" id="GO:0005524">
    <property type="term" value="F:ATP binding"/>
    <property type="evidence" value="ECO:0007669"/>
    <property type="project" value="UniProtKB-UniRule"/>
</dbReference>
<dbReference type="GO" id="GO:0009265">
    <property type="term" value="P:2'-deoxyribonucleotide biosynthetic process"/>
    <property type="evidence" value="ECO:0007669"/>
    <property type="project" value="UniProtKB-ARBA"/>
</dbReference>
<dbReference type="GeneTree" id="ENSGT00910000144246"/>
<dbReference type="InterPro" id="IPR013346">
    <property type="entry name" value="NrdE_NrdA_C"/>
</dbReference>
<evidence type="ECO:0000256" key="3">
    <source>
        <dbReference type="ARBA" id="ARBA00022741"/>
    </source>
</evidence>
<dbReference type="Proteomes" id="UP000007635">
    <property type="component" value="Chromosome I"/>
</dbReference>
<dbReference type="Ensembl" id="ENSGACT00000012896.2">
    <property type="protein sequence ID" value="ENSGACP00000012872.2"/>
    <property type="gene ID" value="ENSGACG00000009741.2"/>
</dbReference>
<keyword evidence="14" id="KW-1185">Reference proteome</keyword>
<keyword evidence="2" id="KW-0021">Allosteric enzyme</keyword>
<dbReference type="SUPFAM" id="SSF51998">
    <property type="entry name" value="PFL-like glycyl radical enzymes"/>
    <property type="match status" value="1"/>
</dbReference>
<dbReference type="GO" id="GO:0009185">
    <property type="term" value="P:ribonucleoside diphosphate metabolic process"/>
    <property type="evidence" value="ECO:0007669"/>
    <property type="project" value="UniProtKB-ARBA"/>
</dbReference>
<keyword evidence="4 10" id="KW-0067">ATP-binding</keyword>
<dbReference type="STRING" id="69293.ENSGACP00000012872"/>
<evidence type="ECO:0000256" key="10">
    <source>
        <dbReference type="PROSITE-ProRule" id="PRU00492"/>
    </source>
</evidence>
<dbReference type="Pfam" id="PF00317">
    <property type="entry name" value="Ribonuc_red_lgN"/>
    <property type="match status" value="1"/>
</dbReference>
<dbReference type="GO" id="GO:0006264">
    <property type="term" value="P:mitochondrial DNA replication"/>
    <property type="evidence" value="ECO:0007669"/>
    <property type="project" value="UniProtKB-ARBA"/>
</dbReference>
<dbReference type="SUPFAM" id="SSF48168">
    <property type="entry name" value="R1 subunit of ribonucleotide reductase, N-terminal domain"/>
    <property type="match status" value="1"/>
</dbReference>
<dbReference type="PROSITE" id="PS51161">
    <property type="entry name" value="ATP_CONE"/>
    <property type="match status" value="1"/>
</dbReference>
<dbReference type="eggNOG" id="KOG1112">
    <property type="taxonomic scope" value="Eukaryota"/>
</dbReference>
<dbReference type="GO" id="GO:0005971">
    <property type="term" value="C:ribonucleoside-diphosphate reductase complex"/>
    <property type="evidence" value="ECO:0007669"/>
    <property type="project" value="TreeGrafter"/>
</dbReference>
<dbReference type="InParanoid" id="G3P5J9"/>
<evidence type="ECO:0000313" key="13">
    <source>
        <dbReference type="Ensembl" id="ENSGACP00000012872.2"/>
    </source>
</evidence>
<evidence type="ECO:0000256" key="4">
    <source>
        <dbReference type="ARBA" id="ARBA00022840"/>
    </source>
</evidence>
<dbReference type="EC" id="1.17.4.1" evidence="11"/>
<dbReference type="Gene3D" id="3.20.70.20">
    <property type="match status" value="1"/>
</dbReference>
<evidence type="ECO:0000256" key="6">
    <source>
        <dbReference type="ARBA" id="ARBA00023116"/>
    </source>
</evidence>
<dbReference type="AlphaFoldDB" id="G3P5J9"/>
<keyword evidence="3 10" id="KW-0547">Nucleotide-binding</keyword>
<evidence type="ECO:0000256" key="7">
    <source>
        <dbReference type="ARBA" id="ARBA00023157"/>
    </source>
</evidence>
<keyword evidence="5 11" id="KW-0560">Oxidoreductase</keyword>
<protein>
    <recommendedName>
        <fullName evidence="11">Ribonucleoside-diphosphate reductase</fullName>
        <ecNumber evidence="11">1.17.4.1</ecNumber>
    </recommendedName>
</protein>
<dbReference type="PANTHER" id="PTHR11573">
    <property type="entry name" value="RIBONUCLEOSIDE-DIPHOSPHATE REDUCTASE LARGE CHAIN"/>
    <property type="match status" value="1"/>
</dbReference>
<keyword evidence="7" id="KW-1015">Disulfide bond</keyword>
<evidence type="ECO:0000256" key="5">
    <source>
        <dbReference type="ARBA" id="ARBA00023002"/>
    </source>
</evidence>
<evidence type="ECO:0000256" key="2">
    <source>
        <dbReference type="ARBA" id="ARBA00022533"/>
    </source>
</evidence>
<sequence>MHVLKRDGRQERVMFDKITSRIQKLCYGLNADFVDPAQITMKVIQGLYSGVTTVELDTLAAEIAATLTTKHPDYAILAARIAVSNLHKETKKVFSEVMEDLYNYVNPLNRRHSPMISENTLKLVQDNKDRLNSAIIFDRDFSYNFFGFKTLERSYLLKINGKVAERPQHMLMRVSVGIHETDIDAAIETYNLLSERWFTHASPTLFNAGTNRPQLSSCFLLAMKDDSIEGIYDTLKQCALISKSAGGIGVAVSSIRSTGSYIAGTNGNSNGLVPMLRVYNNTARYVDQGGNKRPGAFAMYLEPWHFDVFDFLELKKNTGKEEQRARDLFYAMWIPDLFMKRVESNQDWSLMCPNECPGLDECWGEEFEKLYTSYEKEGRAKRVVKSQQLWHAIIESQTETGTPYMLYKDACNRKSNHQNLGTIKSSNLCTEIVEYTSHDEVAVCNLASVALNMYVTPEQTFDFKKLAAVTKVIVKNLNKIIDINFYPVPEAEKSNRRHRPIGIGVQGLADAFILMRYPFESPEAQLLNTQIFETLYYAALEASCELAAELGPYETYAGCPVSRGILQYDMWEKKPTDLLDWGLLKEKIAKHGVRNSLLLAPMPTASTAQILGNNESIEPYTSNIYTRRVLSGEFQIVNPHLLKDLTERGLWNEEMKNQLIGHNGSVQDIDGIPDDLKQLYKTVWEISQKTILKMAADRGAFIDQSQSLNIHIAEPNYGKLTSMHFYGWKQGLKTGMYYLRTKPAANPIQFTLNKEKLKDESGKAAEEAIKELNIAAMGHRFIHVNGGKKTTAPAGVHFTVNWFVHHSKTTDLTHSHHRVIKCILP</sequence>
<dbReference type="CDD" id="cd01679">
    <property type="entry name" value="RNR_I"/>
    <property type="match status" value="1"/>
</dbReference>
<dbReference type="InterPro" id="IPR008926">
    <property type="entry name" value="RNR_R1-su_N"/>
</dbReference>
<evidence type="ECO:0000256" key="9">
    <source>
        <dbReference type="ARBA" id="ARBA00047754"/>
    </source>
</evidence>
<dbReference type="InterPro" id="IPR000788">
    <property type="entry name" value="RNR_lg_C"/>
</dbReference>
<dbReference type="GO" id="GO:0004748">
    <property type="term" value="F:ribonucleoside-diphosphate reductase activity, thioredoxin disulfide as acceptor"/>
    <property type="evidence" value="ECO:0007669"/>
    <property type="project" value="UniProtKB-EC"/>
</dbReference>
<dbReference type="FunCoup" id="G3P5J9">
    <property type="interactions" value="852"/>
</dbReference>
<evidence type="ECO:0000313" key="14">
    <source>
        <dbReference type="Proteomes" id="UP000007635"/>
    </source>
</evidence>
<dbReference type="InterPro" id="IPR039718">
    <property type="entry name" value="Rrm1"/>
</dbReference>
<dbReference type="UniPathway" id="UPA00326"/>
<reference evidence="13 14" key="1">
    <citation type="journal article" date="2021" name="G3 (Bethesda)">
        <title>Improved contiguity of the threespine stickleback genome using long-read sequencing.</title>
        <authorList>
            <person name="Nath S."/>
            <person name="Shaw D.E."/>
            <person name="White M.A."/>
        </authorList>
    </citation>
    <scope>NUCLEOTIDE SEQUENCE [LARGE SCALE GENOMIC DNA]</scope>
    <source>
        <strain evidence="13 14">Lake Benthic</strain>
    </source>
</reference>
<dbReference type="Pfam" id="PF03477">
    <property type="entry name" value="ATP-cone"/>
    <property type="match status" value="1"/>
</dbReference>
<reference evidence="13" key="2">
    <citation type="submission" date="2025-08" db="UniProtKB">
        <authorList>
            <consortium name="Ensembl"/>
        </authorList>
    </citation>
    <scope>IDENTIFICATION</scope>
</reference>
<evidence type="ECO:0000256" key="11">
    <source>
        <dbReference type="RuleBase" id="RU003410"/>
    </source>
</evidence>
<name>G3P5J9_GASAC</name>
<dbReference type="InterPro" id="IPR005144">
    <property type="entry name" value="ATP-cone_dom"/>
</dbReference>
<dbReference type="Pfam" id="PF02867">
    <property type="entry name" value="Ribonuc_red_lgC"/>
    <property type="match status" value="1"/>
</dbReference>
<comment type="similarity">
    <text evidence="1 11">Belongs to the ribonucleoside diphosphate reductase large chain family.</text>
</comment>
<dbReference type="PANTHER" id="PTHR11573:SF6">
    <property type="entry name" value="RIBONUCLEOSIDE-DIPHOSPHATE REDUCTASE LARGE SUBUNIT"/>
    <property type="match status" value="1"/>
</dbReference>
<reference evidence="13" key="3">
    <citation type="submission" date="2025-09" db="UniProtKB">
        <authorList>
            <consortium name="Ensembl"/>
        </authorList>
    </citation>
    <scope>IDENTIFICATION</scope>
</reference>
<dbReference type="Bgee" id="ENSGACG00000009741">
    <property type="expression patterns" value="Expressed in head kidney and 13 other cell types or tissues"/>
</dbReference>
<dbReference type="PROSITE" id="PS00089">
    <property type="entry name" value="RIBORED_LARGE"/>
    <property type="match status" value="1"/>
</dbReference>
<evidence type="ECO:0000256" key="1">
    <source>
        <dbReference type="ARBA" id="ARBA00010406"/>
    </source>
</evidence>
<evidence type="ECO:0000259" key="12">
    <source>
        <dbReference type="PROSITE" id="PS51161"/>
    </source>
</evidence>
<dbReference type="PRINTS" id="PR01183">
    <property type="entry name" value="RIBORDTASEM1"/>
</dbReference>
<dbReference type="GO" id="GO:0005739">
    <property type="term" value="C:mitochondrion"/>
    <property type="evidence" value="ECO:0007669"/>
    <property type="project" value="GOC"/>
</dbReference>
<comment type="catalytic activity">
    <reaction evidence="9 11">
        <text>a 2'-deoxyribonucleoside 5'-diphosphate + [thioredoxin]-disulfide + H2O = a ribonucleoside 5'-diphosphate + [thioredoxin]-dithiol</text>
        <dbReference type="Rhea" id="RHEA:23252"/>
        <dbReference type="Rhea" id="RHEA-COMP:10698"/>
        <dbReference type="Rhea" id="RHEA-COMP:10700"/>
        <dbReference type="ChEBI" id="CHEBI:15377"/>
        <dbReference type="ChEBI" id="CHEBI:29950"/>
        <dbReference type="ChEBI" id="CHEBI:50058"/>
        <dbReference type="ChEBI" id="CHEBI:57930"/>
        <dbReference type="ChEBI" id="CHEBI:73316"/>
        <dbReference type="EC" id="1.17.4.1"/>
    </reaction>
</comment>
<feature type="domain" description="ATP-cone" evidence="12">
    <location>
        <begin position="1"/>
        <end position="92"/>
    </location>
</feature>
<dbReference type="GO" id="GO:0070318">
    <property type="term" value="P:positive regulation of G0 to G1 transition"/>
    <property type="evidence" value="ECO:0007669"/>
    <property type="project" value="UniProtKB-ARBA"/>
</dbReference>
<dbReference type="NCBIfam" id="TIGR02506">
    <property type="entry name" value="NrdE_NrdA"/>
    <property type="match status" value="1"/>
</dbReference>
<proteinExistence type="inferred from homology"/>
<accession>G3P5J9</accession>
<dbReference type="OMA" id="IELPQHM"/>